<dbReference type="PANTHER" id="PTHR32361:SF9">
    <property type="entry name" value="FERRIC REDUCTASE TRANSMEMBRANE COMPONENT 3-RELATED"/>
    <property type="match status" value="1"/>
</dbReference>
<feature type="domain" description="FAD-binding FR-type" evidence="10">
    <location>
        <begin position="392"/>
        <end position="544"/>
    </location>
</feature>
<dbReference type="GO" id="GO:0000293">
    <property type="term" value="F:ferric-chelate reductase activity"/>
    <property type="evidence" value="ECO:0007669"/>
    <property type="project" value="TreeGrafter"/>
</dbReference>
<keyword evidence="2" id="KW-0813">Transport</keyword>
<name>A0A9P7YK79_9HELO</name>
<dbReference type="GO" id="GO:0006826">
    <property type="term" value="P:iron ion transport"/>
    <property type="evidence" value="ECO:0007669"/>
    <property type="project" value="TreeGrafter"/>
</dbReference>
<evidence type="ECO:0000256" key="7">
    <source>
        <dbReference type="ARBA" id="ARBA00023180"/>
    </source>
</evidence>
<keyword evidence="5" id="KW-0406">Ion transport</keyword>
<accession>A0A9P7YK79</accession>
<dbReference type="SFLD" id="SFLDS00052">
    <property type="entry name" value="Ferric_Reductase_Domain"/>
    <property type="match status" value="1"/>
</dbReference>
<dbReference type="InterPro" id="IPR039261">
    <property type="entry name" value="FNR_nucleotide-bd"/>
</dbReference>
<comment type="caution">
    <text evidence="11">The sequence shown here is derived from an EMBL/GenBank/DDBJ whole genome shotgun (WGS) entry which is preliminary data.</text>
</comment>
<dbReference type="Proteomes" id="UP000824998">
    <property type="component" value="Unassembled WGS sequence"/>
</dbReference>
<dbReference type="SUPFAM" id="SSF52343">
    <property type="entry name" value="Ferredoxin reductase-like, C-terminal NADP-linked domain"/>
    <property type="match status" value="1"/>
</dbReference>
<evidence type="ECO:0000259" key="10">
    <source>
        <dbReference type="PROSITE" id="PS51384"/>
    </source>
</evidence>
<evidence type="ECO:0000256" key="2">
    <source>
        <dbReference type="ARBA" id="ARBA00022448"/>
    </source>
</evidence>
<gene>
    <name evidence="11" type="ORF">BJ875DRAFT_422363</name>
</gene>
<protein>
    <submittedName>
        <fullName evidence="11">Ferric reductase transmembrane component 4</fullName>
    </submittedName>
</protein>
<dbReference type="SFLD" id="SFLDG01168">
    <property type="entry name" value="Ferric_reductase_subgroup_(FRE"/>
    <property type="match status" value="1"/>
</dbReference>
<dbReference type="InterPro" id="IPR013112">
    <property type="entry name" value="FAD-bd_8"/>
</dbReference>
<dbReference type="InterPro" id="IPR013130">
    <property type="entry name" value="Fe3_Rdtase_TM_dom"/>
</dbReference>
<evidence type="ECO:0000256" key="3">
    <source>
        <dbReference type="ARBA" id="ARBA00022692"/>
    </source>
</evidence>
<dbReference type="InterPro" id="IPR017927">
    <property type="entry name" value="FAD-bd_FR_type"/>
</dbReference>
<dbReference type="PANTHER" id="PTHR32361">
    <property type="entry name" value="FERRIC/CUPRIC REDUCTASE TRANSMEMBRANE COMPONENT"/>
    <property type="match status" value="1"/>
</dbReference>
<evidence type="ECO:0000313" key="11">
    <source>
        <dbReference type="EMBL" id="KAG9235239.1"/>
    </source>
</evidence>
<comment type="subcellular location">
    <subcellularLocation>
        <location evidence="1">Membrane</location>
        <topology evidence="1">Multi-pass membrane protein</topology>
    </subcellularLocation>
</comment>
<feature type="chain" id="PRO_5040119232" evidence="9">
    <location>
        <begin position="20"/>
        <end position="664"/>
    </location>
</feature>
<keyword evidence="12" id="KW-1185">Reference proteome</keyword>
<feature type="transmembrane region" description="Helical" evidence="8">
    <location>
        <begin position="353"/>
        <end position="371"/>
    </location>
</feature>
<dbReference type="Pfam" id="PF01794">
    <property type="entry name" value="Ferric_reduct"/>
    <property type="match status" value="1"/>
</dbReference>
<evidence type="ECO:0000256" key="1">
    <source>
        <dbReference type="ARBA" id="ARBA00004141"/>
    </source>
</evidence>
<dbReference type="OrthoDB" id="167398at2759"/>
<evidence type="ECO:0000256" key="4">
    <source>
        <dbReference type="ARBA" id="ARBA00022989"/>
    </source>
</evidence>
<dbReference type="GO" id="GO:0005886">
    <property type="term" value="C:plasma membrane"/>
    <property type="evidence" value="ECO:0007669"/>
    <property type="project" value="TreeGrafter"/>
</dbReference>
<dbReference type="Pfam" id="PF08022">
    <property type="entry name" value="FAD_binding_8"/>
    <property type="match status" value="1"/>
</dbReference>
<evidence type="ECO:0000256" key="9">
    <source>
        <dbReference type="SAM" id="SignalP"/>
    </source>
</evidence>
<dbReference type="Gene3D" id="3.40.50.80">
    <property type="entry name" value="Nucleotide-binding domain of ferredoxin-NADP reductase (FNR) module"/>
    <property type="match status" value="1"/>
</dbReference>
<organism evidence="11 12">
    <name type="scientific">Amylocarpus encephaloides</name>
    <dbReference type="NCBI Taxonomy" id="45428"/>
    <lineage>
        <taxon>Eukaryota</taxon>
        <taxon>Fungi</taxon>
        <taxon>Dikarya</taxon>
        <taxon>Ascomycota</taxon>
        <taxon>Pezizomycotina</taxon>
        <taxon>Leotiomycetes</taxon>
        <taxon>Helotiales</taxon>
        <taxon>Helotiales incertae sedis</taxon>
        <taxon>Amylocarpus</taxon>
    </lineage>
</organism>
<evidence type="ECO:0000256" key="6">
    <source>
        <dbReference type="ARBA" id="ARBA00023136"/>
    </source>
</evidence>
<feature type="transmembrane region" description="Helical" evidence="8">
    <location>
        <begin position="247"/>
        <end position="266"/>
    </location>
</feature>
<keyword evidence="9" id="KW-0732">Signal</keyword>
<dbReference type="InterPro" id="IPR051410">
    <property type="entry name" value="Ferric/Cupric_Reductase"/>
</dbReference>
<dbReference type="PROSITE" id="PS51384">
    <property type="entry name" value="FAD_FR"/>
    <property type="match status" value="1"/>
</dbReference>
<evidence type="ECO:0000313" key="12">
    <source>
        <dbReference type="Proteomes" id="UP000824998"/>
    </source>
</evidence>
<feature type="transmembrane region" description="Helical" evidence="8">
    <location>
        <begin position="383"/>
        <end position="403"/>
    </location>
</feature>
<dbReference type="AlphaFoldDB" id="A0A9P7YK79"/>
<keyword evidence="7" id="KW-0325">Glycoprotein</keyword>
<dbReference type="GO" id="GO:0015677">
    <property type="term" value="P:copper ion import"/>
    <property type="evidence" value="ECO:0007669"/>
    <property type="project" value="TreeGrafter"/>
</dbReference>
<dbReference type="GO" id="GO:0006879">
    <property type="term" value="P:intracellular iron ion homeostasis"/>
    <property type="evidence" value="ECO:0007669"/>
    <property type="project" value="TreeGrafter"/>
</dbReference>
<feature type="transmembrane region" description="Helical" evidence="8">
    <location>
        <begin position="208"/>
        <end position="226"/>
    </location>
</feature>
<keyword evidence="6 8" id="KW-0472">Membrane</keyword>
<dbReference type="EMBL" id="MU251437">
    <property type="protein sequence ID" value="KAG9235239.1"/>
    <property type="molecule type" value="Genomic_DNA"/>
</dbReference>
<evidence type="ECO:0000256" key="8">
    <source>
        <dbReference type="SAM" id="Phobius"/>
    </source>
</evidence>
<feature type="signal peptide" evidence="9">
    <location>
        <begin position="1"/>
        <end position="19"/>
    </location>
</feature>
<keyword evidence="4 8" id="KW-1133">Transmembrane helix</keyword>
<proteinExistence type="predicted"/>
<evidence type="ECO:0000256" key="5">
    <source>
        <dbReference type="ARBA" id="ARBA00023065"/>
    </source>
</evidence>
<sequence length="664" mass="73663">MKLSSALSLVWFIPSPVNALVGITNHPYNPPCAFACGNSLSSFTLSCSSHDMPGGGGHSHGGAGLTSPTCRAGDTAYLTSLAWCMSTKCAQYGIPTSLLQKYWEEQSTKDPTVAPKWDYPTALHNVTEPPTQKLAKGDTINTTSLASQATWDTQYRTMVFLEGESAYESRYGVALLLKPYLVYPSLIGSYQVRPLPYLLGNGATVGQSLYIILMFILNIVLTSVNYKSTQPAPHAWFPTQRNEILGLIFYRTGVFGLALAPLVILFAGRNNILLWLSNWSHSTFLLLHRWIARIFALQVLIHSILAVICYKESGIYVDEFKLPYWIWGIVGTVAVSIMLLTSVLCLRRMSYEVFLITHILMAVFVIAGSWKHVSLRFPTEWGYIMWLYVSCAVWFLDRLLRILRILKTGIRRSKVTEIGGDLVRVDVEGVRWSAAPGQHLYVYFPTLHKFRPWESHPFSLLPTILLNSTDHQSNSNASDSDRIEVQENSEKHSIPARNASLFRNNTTARVTMFIKKSTGLTKFLGAQENLLTLLEGPYPNNSTSSVLHCDRVLLVGGGIGITGLLPWVSAHPNVKLCWSVKQSADCLVQSMNGVLSKFGEKEVRIGERLKITEILAQEVHAGWAKIGVVVCGPGGLCDDVRAAVAVAGKREKVVFELEVDAYSW</sequence>
<dbReference type="CDD" id="cd06186">
    <property type="entry name" value="NOX_Duox_like_FAD_NADP"/>
    <property type="match status" value="1"/>
</dbReference>
<feature type="transmembrane region" description="Helical" evidence="8">
    <location>
        <begin position="325"/>
        <end position="346"/>
    </location>
</feature>
<keyword evidence="3 8" id="KW-0812">Transmembrane</keyword>
<reference evidence="11" key="1">
    <citation type="journal article" date="2021" name="IMA Fungus">
        <title>Genomic characterization of three marine fungi, including Emericellopsis atlantica sp. nov. with signatures of a generalist lifestyle and marine biomass degradation.</title>
        <authorList>
            <person name="Hagestad O.C."/>
            <person name="Hou L."/>
            <person name="Andersen J.H."/>
            <person name="Hansen E.H."/>
            <person name="Altermark B."/>
            <person name="Li C."/>
            <person name="Kuhnert E."/>
            <person name="Cox R.J."/>
            <person name="Crous P.W."/>
            <person name="Spatafora J.W."/>
            <person name="Lail K."/>
            <person name="Amirebrahimi M."/>
            <person name="Lipzen A."/>
            <person name="Pangilinan J."/>
            <person name="Andreopoulos W."/>
            <person name="Hayes R.D."/>
            <person name="Ng V."/>
            <person name="Grigoriev I.V."/>
            <person name="Jackson S.A."/>
            <person name="Sutton T.D.S."/>
            <person name="Dobson A.D.W."/>
            <person name="Rama T."/>
        </authorList>
    </citation>
    <scope>NUCLEOTIDE SEQUENCE</scope>
    <source>
        <strain evidence="11">TRa018bII</strain>
    </source>
</reference>